<name>A0A8H4RLF5_9HELO</name>
<dbReference type="EMBL" id="JAAMPI010000490">
    <property type="protein sequence ID" value="KAF4630981.1"/>
    <property type="molecule type" value="Genomic_DNA"/>
</dbReference>
<proteinExistence type="predicted"/>
<accession>A0A8H4RLF5</accession>
<dbReference type="PANTHER" id="PTHR39611">
    <property type="entry name" value="HYDROXYPROLINE-RICH GLYCOPROTEIN DZ-HRGP-RELATED"/>
    <property type="match status" value="1"/>
</dbReference>
<dbReference type="Proteomes" id="UP000566819">
    <property type="component" value="Unassembled WGS sequence"/>
</dbReference>
<feature type="domain" description="DUF7514" evidence="1">
    <location>
        <begin position="12"/>
        <end position="155"/>
    </location>
</feature>
<reference evidence="2 3" key="1">
    <citation type="submission" date="2020-03" db="EMBL/GenBank/DDBJ databases">
        <title>Draft Genome Sequence of Cudoniella acicularis.</title>
        <authorList>
            <person name="Buettner E."/>
            <person name="Kellner H."/>
        </authorList>
    </citation>
    <scope>NUCLEOTIDE SEQUENCE [LARGE SCALE GENOMIC DNA]</scope>
    <source>
        <strain evidence="2 3">DSM 108380</strain>
    </source>
</reference>
<dbReference type="AlphaFoldDB" id="A0A8H4RLF5"/>
<dbReference type="Pfam" id="PF24355">
    <property type="entry name" value="DUF7514"/>
    <property type="match status" value="1"/>
</dbReference>
<gene>
    <name evidence="2" type="ORF">G7Y89_g7150</name>
</gene>
<evidence type="ECO:0000313" key="3">
    <source>
        <dbReference type="Proteomes" id="UP000566819"/>
    </source>
</evidence>
<organism evidence="2 3">
    <name type="scientific">Cudoniella acicularis</name>
    <dbReference type="NCBI Taxonomy" id="354080"/>
    <lineage>
        <taxon>Eukaryota</taxon>
        <taxon>Fungi</taxon>
        <taxon>Dikarya</taxon>
        <taxon>Ascomycota</taxon>
        <taxon>Pezizomycotina</taxon>
        <taxon>Leotiomycetes</taxon>
        <taxon>Helotiales</taxon>
        <taxon>Tricladiaceae</taxon>
        <taxon>Cudoniella</taxon>
    </lineage>
</organism>
<dbReference type="OrthoDB" id="5420895at2759"/>
<dbReference type="InterPro" id="IPR055936">
    <property type="entry name" value="DUF7514"/>
</dbReference>
<protein>
    <recommendedName>
        <fullName evidence="1">DUF7514 domain-containing protein</fullName>
    </recommendedName>
</protein>
<comment type="caution">
    <text evidence="2">The sequence shown here is derived from an EMBL/GenBank/DDBJ whole genome shotgun (WGS) entry which is preliminary data.</text>
</comment>
<sequence>MSQPVDAKAYYGYLFHDDKKPTKVLDALLRGIASYICESIGDKDDKSLSPAKLAAFYKSVGGNYDSLFVDVPHPSISWIYASIGCQHTLQPTANDFEPPSIPVLTTRGFVRWQALEILLGPEEHVPFIQNAIRNFGIKHPDTGESFPVDLPTEHFL</sequence>
<evidence type="ECO:0000313" key="2">
    <source>
        <dbReference type="EMBL" id="KAF4630981.1"/>
    </source>
</evidence>
<dbReference type="PANTHER" id="PTHR39611:SF2">
    <property type="entry name" value="HYDROXYPROLINE-RICH GLYCOPROTEIN DZ-HRGP"/>
    <property type="match status" value="1"/>
</dbReference>
<evidence type="ECO:0000259" key="1">
    <source>
        <dbReference type="Pfam" id="PF24355"/>
    </source>
</evidence>
<keyword evidence="3" id="KW-1185">Reference proteome</keyword>